<evidence type="ECO:0000256" key="3">
    <source>
        <dbReference type="ARBA" id="ARBA00004819"/>
    </source>
</evidence>
<comment type="caution">
    <text evidence="9">The sequence shown here is derived from an EMBL/GenBank/DDBJ whole genome shotgun (WGS) entry which is preliminary data.</text>
</comment>
<comment type="subcellular location">
    <subcellularLocation>
        <location evidence="8">Cytoplasm</location>
    </subcellularLocation>
</comment>
<dbReference type="AlphaFoldDB" id="A0A520KW91"/>
<evidence type="ECO:0000313" key="9">
    <source>
        <dbReference type="EMBL" id="RZN67684.1"/>
    </source>
</evidence>
<accession>A0A520KW91</accession>
<dbReference type="GO" id="GO:0030170">
    <property type="term" value="F:pyridoxal phosphate binding"/>
    <property type="evidence" value="ECO:0007669"/>
    <property type="project" value="InterPro"/>
</dbReference>
<sequence>MPGGVSSPVRAFEPNPIYIKESRGSKLIDVEGREYIDYCMGFGPLILGHKNPDVLDAVRKRLERGWLYGTPIEEEIELSKLIKKHFKSIDMLRFVNTGTEATMSAIRLARGFTARDKIIKIGGGFHGAHDTVLVKTGSGGATFGIPDSAGVPKESVKNTIQIPFNDLEALSDVLDDHKEEIAALIIEPVMGNVGVILPKDDYLREVRSLTRENDVLLIFDEVITGFRISLGGAQEYFGIDPDLTTLGKIVGGGFPIGIFGGKREIMENVAPEGDVYQAGTFSGNPISLTAGIKTIEILERILNDINEKGRIMGKSLAGIAEEKGYFFSGIASLFKVFLTEKGERVENYEDAIKCDKRRYMEFFKRMLSCGIYLPPSQFETNFLSLAHSREDIERTLEAYKNCL</sequence>
<dbReference type="FunFam" id="3.40.640.10:FF:000021">
    <property type="entry name" value="Glutamate-1-semialdehyde 2,1-aminomutase"/>
    <property type="match status" value="1"/>
</dbReference>
<dbReference type="GO" id="GO:0005737">
    <property type="term" value="C:cytoplasm"/>
    <property type="evidence" value="ECO:0007669"/>
    <property type="project" value="UniProtKB-SubCell"/>
</dbReference>
<dbReference type="CDD" id="cd00610">
    <property type="entry name" value="OAT_like"/>
    <property type="match status" value="1"/>
</dbReference>
<dbReference type="NCBIfam" id="NF000818">
    <property type="entry name" value="PRK00062.1"/>
    <property type="match status" value="1"/>
</dbReference>
<dbReference type="Gene3D" id="3.40.640.10">
    <property type="entry name" value="Type I PLP-dependent aspartate aminotransferase-like (Major domain)"/>
    <property type="match status" value="1"/>
</dbReference>
<evidence type="ECO:0000256" key="8">
    <source>
        <dbReference type="HAMAP-Rule" id="MF_00375"/>
    </source>
</evidence>
<dbReference type="InterPro" id="IPR004639">
    <property type="entry name" value="4pyrrol_synth_GluAld_NH2Trfase"/>
</dbReference>
<keyword evidence="5 8" id="KW-0663">Pyridoxal phosphate</keyword>
<proteinExistence type="inferred from homology"/>
<evidence type="ECO:0000256" key="7">
    <source>
        <dbReference type="ARBA" id="ARBA00023244"/>
    </source>
</evidence>
<dbReference type="Proteomes" id="UP000320766">
    <property type="component" value="Unassembled WGS sequence"/>
</dbReference>
<dbReference type="Gene3D" id="3.90.1150.10">
    <property type="entry name" value="Aspartate Aminotransferase, domain 1"/>
    <property type="match status" value="1"/>
</dbReference>
<dbReference type="InterPro" id="IPR015422">
    <property type="entry name" value="PyrdxlP-dep_Trfase_small"/>
</dbReference>
<comment type="catalytic activity">
    <reaction evidence="1 8">
        <text>(S)-4-amino-5-oxopentanoate = 5-aminolevulinate</text>
        <dbReference type="Rhea" id="RHEA:14265"/>
        <dbReference type="ChEBI" id="CHEBI:57501"/>
        <dbReference type="ChEBI" id="CHEBI:356416"/>
        <dbReference type="EC" id="5.4.3.8"/>
    </reaction>
</comment>
<dbReference type="PANTHER" id="PTHR43713">
    <property type="entry name" value="GLUTAMATE-1-SEMIALDEHYDE 2,1-AMINOMUTASE"/>
    <property type="match status" value="1"/>
</dbReference>
<keyword evidence="7 8" id="KW-0627">Porphyrin biosynthesis</keyword>
<dbReference type="PROSITE" id="PS00600">
    <property type="entry name" value="AA_TRANSFER_CLASS_3"/>
    <property type="match status" value="1"/>
</dbReference>
<comment type="cofactor">
    <cofactor evidence="2 8">
        <name>pyridoxal 5'-phosphate</name>
        <dbReference type="ChEBI" id="CHEBI:597326"/>
    </cofactor>
</comment>
<evidence type="ECO:0000256" key="1">
    <source>
        <dbReference type="ARBA" id="ARBA00001579"/>
    </source>
</evidence>
<dbReference type="InterPro" id="IPR015424">
    <property type="entry name" value="PyrdxlP-dep_Trfase"/>
</dbReference>
<evidence type="ECO:0000313" key="10">
    <source>
        <dbReference type="Proteomes" id="UP000320766"/>
    </source>
</evidence>
<dbReference type="InterPro" id="IPR049704">
    <property type="entry name" value="Aminotrans_3_PPA_site"/>
</dbReference>
<dbReference type="GO" id="GO:0008483">
    <property type="term" value="F:transaminase activity"/>
    <property type="evidence" value="ECO:0007669"/>
    <property type="project" value="InterPro"/>
</dbReference>
<gene>
    <name evidence="8 9" type="primary">hemL</name>
    <name evidence="9" type="ORF">EF807_07370</name>
</gene>
<comment type="pathway">
    <text evidence="3">Porphyrin-containing compound metabolism; protoporphyrin-IX biosynthesis; 5-aminolevulinate from L-glutamyl-tRNA(Glu): step 2/2.</text>
</comment>
<dbReference type="GO" id="GO:0042286">
    <property type="term" value="F:glutamate-1-semialdehyde 2,1-aminomutase activity"/>
    <property type="evidence" value="ECO:0007669"/>
    <property type="project" value="UniProtKB-UniRule"/>
</dbReference>
<name>A0A520KW91_9EURY</name>
<dbReference type="UniPathway" id="UPA00251">
    <property type="reaction ID" value="UER00317"/>
</dbReference>
<dbReference type="SUPFAM" id="SSF53383">
    <property type="entry name" value="PLP-dependent transferases"/>
    <property type="match status" value="1"/>
</dbReference>
<dbReference type="GO" id="GO:0006782">
    <property type="term" value="P:protoporphyrinogen IX biosynthetic process"/>
    <property type="evidence" value="ECO:0007669"/>
    <property type="project" value="UniProtKB-UniRule"/>
</dbReference>
<dbReference type="InterPro" id="IPR015421">
    <property type="entry name" value="PyrdxlP-dep_Trfase_major"/>
</dbReference>
<dbReference type="EC" id="5.4.3.8" evidence="8"/>
<dbReference type="HAMAP" id="MF_00375">
    <property type="entry name" value="HemL_aminotrans_3"/>
    <property type="match status" value="1"/>
</dbReference>
<keyword evidence="6 8" id="KW-0413">Isomerase</keyword>
<evidence type="ECO:0000256" key="5">
    <source>
        <dbReference type="ARBA" id="ARBA00022898"/>
    </source>
</evidence>
<dbReference type="EMBL" id="RXIL01000133">
    <property type="protein sequence ID" value="RZN67684.1"/>
    <property type="molecule type" value="Genomic_DNA"/>
</dbReference>
<evidence type="ECO:0000256" key="2">
    <source>
        <dbReference type="ARBA" id="ARBA00001933"/>
    </source>
</evidence>
<organism evidence="9 10">
    <name type="scientific">Candidatus Methanolliviera hydrocarbonicum</name>
    <dbReference type="NCBI Taxonomy" id="2491085"/>
    <lineage>
        <taxon>Archaea</taxon>
        <taxon>Methanobacteriati</taxon>
        <taxon>Methanobacteriota</taxon>
        <taxon>Candidatus Methanoliparia</taxon>
        <taxon>Candidatus Methanoliparales</taxon>
        <taxon>Candidatus Methanollivieraceae</taxon>
        <taxon>Candidatus Methanolliviera</taxon>
    </lineage>
</organism>
<dbReference type="InterPro" id="IPR005814">
    <property type="entry name" value="Aminotrans_3"/>
</dbReference>
<dbReference type="Pfam" id="PF00202">
    <property type="entry name" value="Aminotran_3"/>
    <property type="match status" value="1"/>
</dbReference>
<keyword evidence="8" id="KW-0963">Cytoplasm</keyword>
<reference evidence="9 10" key="1">
    <citation type="journal article" date="2019" name="Nat. Microbiol.">
        <title>Wide diversity of methane and short-chain alkane metabolisms in uncultured archaea.</title>
        <authorList>
            <person name="Borrel G."/>
            <person name="Adam P.S."/>
            <person name="McKay L.J."/>
            <person name="Chen L.X."/>
            <person name="Sierra-Garcia I.N."/>
            <person name="Sieber C.M."/>
            <person name="Letourneur Q."/>
            <person name="Ghozlane A."/>
            <person name="Andersen G.L."/>
            <person name="Li W.J."/>
            <person name="Hallam S.J."/>
            <person name="Muyzer G."/>
            <person name="de Oliveira V.M."/>
            <person name="Inskeep W.P."/>
            <person name="Banfield J.F."/>
            <person name="Gribaldo S."/>
        </authorList>
    </citation>
    <scope>NUCLEOTIDE SEQUENCE [LARGE SCALE GENOMIC DNA]</scope>
    <source>
        <strain evidence="9">NM1b</strain>
    </source>
</reference>
<evidence type="ECO:0000256" key="6">
    <source>
        <dbReference type="ARBA" id="ARBA00023235"/>
    </source>
</evidence>
<protein>
    <recommendedName>
        <fullName evidence="8">Glutamate-1-semialdehyde 2,1-aminomutase</fullName>
        <shortName evidence="8">GSA</shortName>
        <ecNumber evidence="8">5.4.3.8</ecNumber>
    </recommendedName>
    <alternativeName>
        <fullName evidence="8">Glutamate-1-semialdehyde aminotransferase</fullName>
        <shortName evidence="8">GSA-AT</shortName>
    </alternativeName>
</protein>
<evidence type="ECO:0000256" key="4">
    <source>
        <dbReference type="ARBA" id="ARBA00008981"/>
    </source>
</evidence>
<feature type="modified residue" description="N6-(pyridoxal phosphate)lysine" evidence="8">
    <location>
        <position position="248"/>
    </location>
</feature>
<comment type="similarity">
    <text evidence="4 8">Belongs to the class-III pyridoxal-phosphate-dependent aminotransferase family. HemL subfamily.</text>
</comment>
<dbReference type="PANTHER" id="PTHR43713:SF3">
    <property type="entry name" value="GLUTAMATE-1-SEMIALDEHYDE 2,1-AMINOMUTASE 1, CHLOROPLASTIC-RELATED"/>
    <property type="match status" value="1"/>
</dbReference>
<dbReference type="NCBIfam" id="TIGR00713">
    <property type="entry name" value="hemL"/>
    <property type="match status" value="1"/>
</dbReference>